<accession>A0A2T1GKZ6</accession>
<evidence type="ECO:0000313" key="2">
    <source>
        <dbReference type="Proteomes" id="UP000238937"/>
    </source>
</evidence>
<evidence type="ECO:0000313" key="1">
    <source>
        <dbReference type="EMBL" id="PSB58519.1"/>
    </source>
</evidence>
<dbReference type="AlphaFoldDB" id="A0A2T1GKZ6"/>
<dbReference type="Proteomes" id="UP000238937">
    <property type="component" value="Unassembled WGS sequence"/>
</dbReference>
<organism evidence="1 2">
    <name type="scientific">Chamaesiphon polymorphus CCALA 037</name>
    <dbReference type="NCBI Taxonomy" id="2107692"/>
    <lineage>
        <taxon>Bacteria</taxon>
        <taxon>Bacillati</taxon>
        <taxon>Cyanobacteriota</taxon>
        <taxon>Cyanophyceae</taxon>
        <taxon>Gomontiellales</taxon>
        <taxon>Chamaesiphonaceae</taxon>
        <taxon>Chamaesiphon</taxon>
    </lineage>
</organism>
<keyword evidence="2" id="KW-1185">Reference proteome</keyword>
<protein>
    <submittedName>
        <fullName evidence="1">Uncharacterized protein</fullName>
    </submittedName>
</protein>
<dbReference type="EMBL" id="PVWO01000032">
    <property type="protein sequence ID" value="PSB58519.1"/>
    <property type="molecule type" value="Genomic_DNA"/>
</dbReference>
<gene>
    <name evidence="1" type="ORF">C7B77_04415</name>
</gene>
<reference evidence="1 2" key="1">
    <citation type="submission" date="2018-03" db="EMBL/GenBank/DDBJ databases">
        <title>The ancient ancestry and fast evolution of plastids.</title>
        <authorList>
            <person name="Moore K.R."/>
            <person name="Magnabosco C."/>
            <person name="Momper L."/>
            <person name="Gold D.A."/>
            <person name="Bosak T."/>
            <person name="Fournier G.P."/>
        </authorList>
    </citation>
    <scope>NUCLEOTIDE SEQUENCE [LARGE SCALE GENOMIC DNA]</scope>
    <source>
        <strain evidence="1 2">CCALA 037</strain>
    </source>
</reference>
<name>A0A2T1GKZ6_9CYAN</name>
<comment type="caution">
    <text evidence="1">The sequence shown here is derived from an EMBL/GenBank/DDBJ whole genome shotgun (WGS) entry which is preliminary data.</text>
</comment>
<proteinExistence type="predicted"/>
<sequence>MQKLCSESDREKAAISLNLDLDRLLSFIKPRIFKVMKLTPVILLICSLLLPIGSRFVRAEHPAPPSGRLAIAKDEFSLMKNERIGNLRIGLSKAKVKQNGKVSKIFLGAAAE</sequence>